<evidence type="ECO:0000313" key="1">
    <source>
        <dbReference type="EMBL" id="SER18849.1"/>
    </source>
</evidence>
<accession>A0A1H9M5W2</accession>
<proteinExistence type="predicted"/>
<sequence>MAAIQRNYLDDYDRQRQPVPFPPELALLIVRKAAAMAEKFEERALDEMTRAAHRRLRDGLSPDEVARQLGLRLPA</sequence>
<reference evidence="1 2" key="1">
    <citation type="submission" date="2016-10" db="EMBL/GenBank/DDBJ databases">
        <authorList>
            <person name="de Groot N.N."/>
        </authorList>
    </citation>
    <scope>NUCLEOTIDE SEQUENCE [LARGE SCALE GENOMIC DNA]</scope>
    <source>
        <strain evidence="1 2">DSM 378</strain>
    </source>
</reference>
<dbReference type="EMBL" id="FOFJ01000032">
    <property type="protein sequence ID" value="SER18849.1"/>
    <property type="molecule type" value="Genomic_DNA"/>
</dbReference>
<evidence type="ECO:0000313" key="2">
    <source>
        <dbReference type="Proteomes" id="UP000199267"/>
    </source>
</evidence>
<dbReference type="AlphaFoldDB" id="A0A1H9M5W2"/>
<name>A0A1H9M5W2_9GAMM</name>
<gene>
    <name evidence="1" type="ORF">SAMN04244573_03054</name>
</gene>
<protein>
    <submittedName>
        <fullName evidence="1">Uncharacterized protein</fullName>
    </submittedName>
</protein>
<dbReference type="RefSeq" id="WP_090623537.1">
    <property type="nucleotide sequence ID" value="NZ_FOFJ01000032.1"/>
</dbReference>
<dbReference type="Proteomes" id="UP000199267">
    <property type="component" value="Unassembled WGS sequence"/>
</dbReference>
<organism evidence="1 2">
    <name type="scientific">Azotobacter beijerinckii</name>
    <dbReference type="NCBI Taxonomy" id="170623"/>
    <lineage>
        <taxon>Bacteria</taxon>
        <taxon>Pseudomonadati</taxon>
        <taxon>Pseudomonadota</taxon>
        <taxon>Gammaproteobacteria</taxon>
        <taxon>Pseudomonadales</taxon>
        <taxon>Pseudomonadaceae</taxon>
        <taxon>Azotobacter</taxon>
    </lineage>
</organism>